<evidence type="ECO:0008006" key="10">
    <source>
        <dbReference type="Google" id="ProtNLM"/>
    </source>
</evidence>
<dbReference type="InterPro" id="IPR014606">
    <property type="entry name" value="Heptose_7-P_kinase"/>
</dbReference>
<dbReference type="Gene3D" id="3.30.230.120">
    <property type="match status" value="1"/>
</dbReference>
<dbReference type="Pfam" id="PF00288">
    <property type="entry name" value="GHMP_kinases_N"/>
    <property type="match status" value="1"/>
</dbReference>
<dbReference type="InterPro" id="IPR013750">
    <property type="entry name" value="GHMP_kinase_C_dom"/>
</dbReference>
<dbReference type="GO" id="GO:0050201">
    <property type="term" value="F:fucokinase activity"/>
    <property type="evidence" value="ECO:0007669"/>
    <property type="project" value="TreeGrafter"/>
</dbReference>
<evidence type="ECO:0000256" key="2">
    <source>
        <dbReference type="ARBA" id="ARBA00022741"/>
    </source>
</evidence>
<dbReference type="InterPro" id="IPR052203">
    <property type="entry name" value="GHMP_Kinase-Related"/>
</dbReference>
<keyword evidence="2" id="KW-0547">Nucleotide-binding</keyword>
<evidence type="ECO:0000256" key="1">
    <source>
        <dbReference type="ARBA" id="ARBA00022679"/>
    </source>
</evidence>
<dbReference type="EMBL" id="MHMQ01000031">
    <property type="protein sequence ID" value="OGZ29907.1"/>
    <property type="molecule type" value="Genomic_DNA"/>
</dbReference>
<dbReference type="PANTHER" id="PTHR32463">
    <property type="entry name" value="L-FUCOSE KINASE"/>
    <property type="match status" value="1"/>
</dbReference>
<dbReference type="InterPro" id="IPR020568">
    <property type="entry name" value="Ribosomal_Su5_D2-typ_SF"/>
</dbReference>
<organism evidence="8 9">
    <name type="scientific">Candidatus Niyogibacteria bacterium RIFCSPLOWO2_01_FULL_45_48</name>
    <dbReference type="NCBI Taxonomy" id="1801724"/>
    <lineage>
        <taxon>Bacteria</taxon>
        <taxon>Candidatus Niyogiibacteriota</taxon>
    </lineage>
</organism>
<comment type="similarity">
    <text evidence="5">Belongs to the GHMP kinase family.</text>
</comment>
<dbReference type="GO" id="GO:0042352">
    <property type="term" value="P:GDP-L-fucose salvage"/>
    <property type="evidence" value="ECO:0007669"/>
    <property type="project" value="TreeGrafter"/>
</dbReference>
<dbReference type="InterPro" id="IPR006204">
    <property type="entry name" value="GHMP_kinase_N_dom"/>
</dbReference>
<dbReference type="SUPFAM" id="SSF55060">
    <property type="entry name" value="GHMP Kinase, C-terminal domain"/>
    <property type="match status" value="1"/>
</dbReference>
<name>A0A1G2EW08_9BACT</name>
<dbReference type="AlphaFoldDB" id="A0A1G2EW08"/>
<dbReference type="SUPFAM" id="SSF54211">
    <property type="entry name" value="Ribosomal protein S5 domain 2-like"/>
    <property type="match status" value="1"/>
</dbReference>
<evidence type="ECO:0000259" key="6">
    <source>
        <dbReference type="Pfam" id="PF00288"/>
    </source>
</evidence>
<dbReference type="Proteomes" id="UP000177486">
    <property type="component" value="Unassembled WGS sequence"/>
</dbReference>
<proteinExistence type="inferred from homology"/>
<evidence type="ECO:0000256" key="4">
    <source>
        <dbReference type="ARBA" id="ARBA00022840"/>
    </source>
</evidence>
<dbReference type="PANTHER" id="PTHR32463:SF0">
    <property type="entry name" value="L-FUCOSE KINASE"/>
    <property type="match status" value="1"/>
</dbReference>
<protein>
    <recommendedName>
        <fullName evidence="10">GHMP kinase</fullName>
    </recommendedName>
</protein>
<dbReference type="Pfam" id="PF08544">
    <property type="entry name" value="GHMP_kinases_C"/>
    <property type="match status" value="1"/>
</dbReference>
<feature type="domain" description="GHMP kinase N-terminal" evidence="6">
    <location>
        <begin position="78"/>
        <end position="155"/>
    </location>
</feature>
<evidence type="ECO:0000256" key="5">
    <source>
        <dbReference type="ARBA" id="ARBA00038121"/>
    </source>
</evidence>
<dbReference type="PRINTS" id="PR00960">
    <property type="entry name" value="LMBPPROTEIN"/>
</dbReference>
<accession>A0A1G2EW08</accession>
<dbReference type="GO" id="GO:0005524">
    <property type="term" value="F:ATP binding"/>
    <property type="evidence" value="ECO:0007669"/>
    <property type="project" value="UniProtKB-KW"/>
</dbReference>
<evidence type="ECO:0000313" key="9">
    <source>
        <dbReference type="Proteomes" id="UP000177486"/>
    </source>
</evidence>
<evidence type="ECO:0000313" key="8">
    <source>
        <dbReference type="EMBL" id="OGZ29907.1"/>
    </source>
</evidence>
<evidence type="ECO:0000256" key="3">
    <source>
        <dbReference type="ARBA" id="ARBA00022777"/>
    </source>
</evidence>
<dbReference type="InterPro" id="IPR036554">
    <property type="entry name" value="GHMP_kinase_C_sf"/>
</dbReference>
<keyword evidence="3" id="KW-0418">Kinase</keyword>
<feature type="domain" description="GHMP kinase C-terminal" evidence="7">
    <location>
        <begin position="229"/>
        <end position="305"/>
    </location>
</feature>
<comment type="caution">
    <text evidence="8">The sequence shown here is derived from an EMBL/GenBank/DDBJ whole genome shotgun (WGS) entry which is preliminary data.</text>
</comment>
<dbReference type="PIRSF" id="PIRSF036406">
    <property type="entry name" value="Hept_kin"/>
    <property type="match status" value="1"/>
</dbReference>
<reference evidence="8 9" key="1">
    <citation type="journal article" date="2016" name="Nat. Commun.">
        <title>Thousands of microbial genomes shed light on interconnected biogeochemical processes in an aquifer system.</title>
        <authorList>
            <person name="Anantharaman K."/>
            <person name="Brown C.T."/>
            <person name="Hug L.A."/>
            <person name="Sharon I."/>
            <person name="Castelle C.J."/>
            <person name="Probst A.J."/>
            <person name="Thomas B.C."/>
            <person name="Singh A."/>
            <person name="Wilkins M.J."/>
            <person name="Karaoz U."/>
            <person name="Brodie E.L."/>
            <person name="Williams K.H."/>
            <person name="Hubbard S.S."/>
            <person name="Banfield J.F."/>
        </authorList>
    </citation>
    <scope>NUCLEOTIDE SEQUENCE [LARGE SCALE GENOMIC DNA]</scope>
</reference>
<keyword evidence="4" id="KW-0067">ATP-binding</keyword>
<sequence>MIITRAPLRISFVGGGTDLKEFYSRYPGRVISTTVDKFVYIAVNQAHLLNRFIIKYTETEIAKHPSEFKHPLFREALTKMGINKGLEIASFADLPAKTGLGSSSSFSVALFKALFAYVGKPVGKHEAAEAASELEINILKEPIGKQDQYAAAFGGFNIFQFNGDGTVTVEPIFLDFRVRSALENHLLFYFTGITRSAESVLSDQRSKIEDHFETYKKMSDSVPVFKTKIMSGDFKGMAEMLHEGWLRKKTLSDKISSPVIDTLYEAGIKAGAWGGKILGAGGGGCLMFLVDPKHRQEVMAVLENEAMRAGLDEFRRIPLKFTQSGADILFNSSV</sequence>
<gene>
    <name evidence="8" type="ORF">A2931_00875</name>
</gene>
<evidence type="ECO:0000259" key="7">
    <source>
        <dbReference type="Pfam" id="PF08544"/>
    </source>
</evidence>
<keyword evidence="1" id="KW-0808">Transferase</keyword>
<dbReference type="InterPro" id="IPR001174">
    <property type="entry name" value="HddA/FKP"/>
</dbReference>